<evidence type="ECO:0000313" key="15">
    <source>
        <dbReference type="Proteomes" id="UP000178529"/>
    </source>
</evidence>
<evidence type="ECO:0000256" key="1">
    <source>
        <dbReference type="ARBA" id="ARBA00004686"/>
    </source>
</evidence>
<evidence type="ECO:0000259" key="13">
    <source>
        <dbReference type="Pfam" id="PF02769"/>
    </source>
</evidence>
<dbReference type="Proteomes" id="UP000178529">
    <property type="component" value="Unassembled WGS sequence"/>
</dbReference>
<gene>
    <name evidence="14" type="ORF">A3J68_01605</name>
</gene>
<evidence type="ECO:0000313" key="14">
    <source>
        <dbReference type="EMBL" id="OHA68475.1"/>
    </source>
</evidence>
<keyword evidence="5" id="KW-0436">Ligase</keyword>
<evidence type="ECO:0000259" key="12">
    <source>
        <dbReference type="Pfam" id="PF00586"/>
    </source>
</evidence>
<comment type="pathway">
    <text evidence="1">Purine metabolism; IMP biosynthesis via de novo pathway; 5-amino-1-(5-phospho-D-ribosyl)imidazole from N(2)-formyl-N(1)-(5-phospho-D-ribosyl)glycinamide: step 2/2.</text>
</comment>
<dbReference type="InterPro" id="IPR036921">
    <property type="entry name" value="PurM-like_N_sf"/>
</dbReference>
<dbReference type="SUPFAM" id="SSF56042">
    <property type="entry name" value="PurM C-terminal domain-like"/>
    <property type="match status" value="1"/>
</dbReference>
<comment type="caution">
    <text evidence="14">The sequence shown here is derived from an EMBL/GenBank/DDBJ whole genome shotgun (WGS) entry which is preliminary data.</text>
</comment>
<sequence>MYNPAKPYKKDILKLIESTWSTPYVEVERGLYPVIKKKFSALEVQHTDGIGTKGMYHWLKRTFHSAVLDALAMNLNDLAMVGATPCTLQNHIVLPKDDHSAILSIVKELAKECRKRNIAMTGGETSIHSNIQGLDISITVSGFMKSQRQNQCRLGDALIGIKSNGIHSNGVTKAREVLGNKYRSEFTTPTEIYWDVVMPLLKKYRVNGMMHITGGAFTKLKGILGKADAVIAQPSELRPQKIFWDLYAKGVPNKTMYSTFNCGIGFVLSVPQSNAKQIVSKIENAGIIGRVTLGTGLVHIKSAFDGKNIVL</sequence>
<dbReference type="EMBL" id="MHTY01000025">
    <property type="protein sequence ID" value="OHA68475.1"/>
    <property type="molecule type" value="Genomic_DNA"/>
</dbReference>
<evidence type="ECO:0000256" key="5">
    <source>
        <dbReference type="ARBA" id="ARBA00022598"/>
    </source>
</evidence>
<dbReference type="GO" id="GO:0005829">
    <property type="term" value="C:cytosol"/>
    <property type="evidence" value="ECO:0007669"/>
    <property type="project" value="TreeGrafter"/>
</dbReference>
<evidence type="ECO:0000256" key="11">
    <source>
        <dbReference type="ARBA" id="ARBA00049057"/>
    </source>
</evidence>
<protein>
    <recommendedName>
        <fullName evidence="4">Phosphoribosylformylglycinamidine cyclo-ligase</fullName>
        <ecNumber evidence="3">6.3.3.1</ecNumber>
    </recommendedName>
    <alternativeName>
        <fullName evidence="9">AIR synthase</fullName>
    </alternativeName>
    <alternativeName>
        <fullName evidence="10">AIRS</fullName>
    </alternativeName>
    <alternativeName>
        <fullName evidence="8">Phosphoribosyl-aminoimidazole synthetase</fullName>
    </alternativeName>
</protein>
<dbReference type="InterPro" id="IPR036676">
    <property type="entry name" value="PurM-like_C_sf"/>
</dbReference>
<dbReference type="GO" id="GO:0004641">
    <property type="term" value="F:phosphoribosylformylglycinamidine cyclo-ligase activity"/>
    <property type="evidence" value="ECO:0007669"/>
    <property type="project" value="UniProtKB-EC"/>
</dbReference>
<evidence type="ECO:0000256" key="4">
    <source>
        <dbReference type="ARBA" id="ARBA00020367"/>
    </source>
</evidence>
<evidence type="ECO:0000256" key="6">
    <source>
        <dbReference type="ARBA" id="ARBA00022741"/>
    </source>
</evidence>
<evidence type="ECO:0000256" key="3">
    <source>
        <dbReference type="ARBA" id="ARBA00013047"/>
    </source>
</evidence>
<evidence type="ECO:0000256" key="9">
    <source>
        <dbReference type="ARBA" id="ARBA00032931"/>
    </source>
</evidence>
<comment type="catalytic activity">
    <reaction evidence="11">
        <text>2-formamido-N(1)-(5-O-phospho-beta-D-ribosyl)acetamidine + ATP = 5-amino-1-(5-phospho-beta-D-ribosyl)imidazole + ADP + phosphate + H(+)</text>
        <dbReference type="Rhea" id="RHEA:23032"/>
        <dbReference type="ChEBI" id="CHEBI:15378"/>
        <dbReference type="ChEBI" id="CHEBI:30616"/>
        <dbReference type="ChEBI" id="CHEBI:43474"/>
        <dbReference type="ChEBI" id="CHEBI:137981"/>
        <dbReference type="ChEBI" id="CHEBI:147287"/>
        <dbReference type="ChEBI" id="CHEBI:456216"/>
        <dbReference type="EC" id="6.3.3.1"/>
    </reaction>
</comment>
<evidence type="ECO:0000256" key="10">
    <source>
        <dbReference type="ARBA" id="ARBA00033093"/>
    </source>
</evidence>
<dbReference type="EC" id="6.3.3.1" evidence="3"/>
<dbReference type="SUPFAM" id="SSF55326">
    <property type="entry name" value="PurM N-terminal domain-like"/>
    <property type="match status" value="1"/>
</dbReference>
<dbReference type="PANTHER" id="PTHR10520:SF12">
    <property type="entry name" value="TRIFUNCTIONAL PURINE BIOSYNTHETIC PROTEIN ADENOSINE-3"/>
    <property type="match status" value="1"/>
</dbReference>
<dbReference type="Gene3D" id="3.30.1330.10">
    <property type="entry name" value="PurM-like, N-terminal domain"/>
    <property type="match status" value="1"/>
</dbReference>
<dbReference type="InterPro" id="IPR010918">
    <property type="entry name" value="PurM-like_C_dom"/>
</dbReference>
<dbReference type="Pfam" id="PF02769">
    <property type="entry name" value="AIRS_C"/>
    <property type="match status" value="1"/>
</dbReference>
<dbReference type="PANTHER" id="PTHR10520">
    <property type="entry name" value="TRIFUNCTIONAL PURINE BIOSYNTHETIC PROTEIN ADENOSINE-3-RELATED"/>
    <property type="match status" value="1"/>
</dbReference>
<feature type="domain" description="PurM-like N-terminal" evidence="12">
    <location>
        <begin position="44"/>
        <end position="144"/>
    </location>
</feature>
<keyword evidence="6" id="KW-0547">Nucleotide-binding</keyword>
<dbReference type="GO" id="GO:0005524">
    <property type="term" value="F:ATP binding"/>
    <property type="evidence" value="ECO:0007669"/>
    <property type="project" value="UniProtKB-KW"/>
</dbReference>
<dbReference type="GO" id="GO:0004637">
    <property type="term" value="F:phosphoribosylamine-glycine ligase activity"/>
    <property type="evidence" value="ECO:0007669"/>
    <property type="project" value="TreeGrafter"/>
</dbReference>
<dbReference type="InterPro" id="IPR016188">
    <property type="entry name" value="PurM-like_N"/>
</dbReference>
<dbReference type="GO" id="GO:0046084">
    <property type="term" value="P:adenine biosynthetic process"/>
    <property type="evidence" value="ECO:0007669"/>
    <property type="project" value="TreeGrafter"/>
</dbReference>
<dbReference type="Pfam" id="PF00586">
    <property type="entry name" value="AIRS"/>
    <property type="match status" value="1"/>
</dbReference>
<reference evidence="14 15" key="1">
    <citation type="journal article" date="2016" name="Nat. Commun.">
        <title>Thousands of microbial genomes shed light on interconnected biogeochemical processes in an aquifer system.</title>
        <authorList>
            <person name="Anantharaman K."/>
            <person name="Brown C.T."/>
            <person name="Hug L.A."/>
            <person name="Sharon I."/>
            <person name="Castelle C.J."/>
            <person name="Probst A.J."/>
            <person name="Thomas B.C."/>
            <person name="Singh A."/>
            <person name="Wilkins M.J."/>
            <person name="Karaoz U."/>
            <person name="Brodie E.L."/>
            <person name="Williams K.H."/>
            <person name="Hubbard S.S."/>
            <person name="Banfield J.F."/>
        </authorList>
    </citation>
    <scope>NUCLEOTIDE SEQUENCE [LARGE SCALE GENOMIC DNA]</scope>
</reference>
<accession>A0A1G2R6I2</accession>
<evidence type="ECO:0000256" key="2">
    <source>
        <dbReference type="ARBA" id="ARBA00010280"/>
    </source>
</evidence>
<dbReference type="InterPro" id="IPR004733">
    <property type="entry name" value="PurM_cligase"/>
</dbReference>
<keyword evidence="7" id="KW-0067">ATP-binding</keyword>
<proteinExistence type="inferred from homology"/>
<dbReference type="AlphaFoldDB" id="A0A1G2R6I2"/>
<dbReference type="Gene3D" id="3.90.650.10">
    <property type="entry name" value="PurM-like C-terminal domain"/>
    <property type="match status" value="1"/>
</dbReference>
<dbReference type="UniPathway" id="UPA00074">
    <property type="reaction ID" value="UER00129"/>
</dbReference>
<evidence type="ECO:0000256" key="8">
    <source>
        <dbReference type="ARBA" id="ARBA00031908"/>
    </source>
</evidence>
<name>A0A1G2R6I2_9BACT</name>
<evidence type="ECO:0000256" key="7">
    <source>
        <dbReference type="ARBA" id="ARBA00022840"/>
    </source>
</evidence>
<dbReference type="GO" id="GO:0006189">
    <property type="term" value="P:'de novo' IMP biosynthetic process"/>
    <property type="evidence" value="ECO:0007669"/>
    <property type="project" value="UniProtKB-UniPathway"/>
</dbReference>
<feature type="domain" description="PurM-like C-terminal" evidence="13">
    <location>
        <begin position="155"/>
        <end position="296"/>
    </location>
</feature>
<organism evidence="14 15">
    <name type="scientific">Candidatus Wildermuthbacteria bacterium RIFCSPHIGHO2_02_FULL_48_16</name>
    <dbReference type="NCBI Taxonomy" id="1802453"/>
    <lineage>
        <taxon>Bacteria</taxon>
        <taxon>Candidatus Wildermuthiibacteriota</taxon>
    </lineage>
</organism>
<comment type="similarity">
    <text evidence="2">Belongs to the AIR synthase family.</text>
</comment>